<accession>A0A8S0YQY8</accession>
<feature type="compositionally biased region" description="Pro residues" evidence="1">
    <location>
        <begin position="211"/>
        <end position="225"/>
    </location>
</feature>
<proteinExistence type="predicted"/>
<comment type="caution">
    <text evidence="2">The sequence shown here is derived from an EMBL/GenBank/DDBJ whole genome shotgun (WGS) entry which is preliminary data.</text>
</comment>
<dbReference type="AlphaFoldDB" id="A0A8S0YQY8"/>
<evidence type="ECO:0000256" key="1">
    <source>
        <dbReference type="SAM" id="MobiDB-lite"/>
    </source>
</evidence>
<dbReference type="Proteomes" id="UP000494106">
    <property type="component" value="Unassembled WGS sequence"/>
</dbReference>
<gene>
    <name evidence="2" type="ORF">APLA_LOCUS739</name>
</gene>
<keyword evidence="3" id="KW-1185">Reference proteome</keyword>
<protein>
    <submittedName>
        <fullName evidence="2">Uncharacterized protein</fullName>
    </submittedName>
</protein>
<feature type="compositionally biased region" description="Basic and acidic residues" evidence="1">
    <location>
        <begin position="255"/>
        <end position="264"/>
    </location>
</feature>
<feature type="region of interest" description="Disordered" evidence="1">
    <location>
        <begin position="1"/>
        <end position="44"/>
    </location>
</feature>
<feature type="compositionally biased region" description="Pro residues" evidence="1">
    <location>
        <begin position="150"/>
        <end position="161"/>
    </location>
</feature>
<feature type="compositionally biased region" description="Pro residues" evidence="1">
    <location>
        <begin position="16"/>
        <end position="34"/>
    </location>
</feature>
<organism evidence="2 3">
    <name type="scientific">Arctia plantaginis</name>
    <name type="common">Wood tiger moth</name>
    <name type="synonym">Phalaena plantaginis</name>
    <dbReference type="NCBI Taxonomy" id="874455"/>
    <lineage>
        <taxon>Eukaryota</taxon>
        <taxon>Metazoa</taxon>
        <taxon>Ecdysozoa</taxon>
        <taxon>Arthropoda</taxon>
        <taxon>Hexapoda</taxon>
        <taxon>Insecta</taxon>
        <taxon>Pterygota</taxon>
        <taxon>Neoptera</taxon>
        <taxon>Endopterygota</taxon>
        <taxon>Lepidoptera</taxon>
        <taxon>Glossata</taxon>
        <taxon>Ditrysia</taxon>
        <taxon>Noctuoidea</taxon>
        <taxon>Erebidae</taxon>
        <taxon>Arctiinae</taxon>
        <taxon>Arctia</taxon>
    </lineage>
</organism>
<feature type="region of interest" description="Disordered" evidence="1">
    <location>
        <begin position="144"/>
        <end position="264"/>
    </location>
</feature>
<evidence type="ECO:0000313" key="2">
    <source>
        <dbReference type="EMBL" id="CAB3221873.1"/>
    </source>
</evidence>
<dbReference type="EMBL" id="CADEBC010000075">
    <property type="protein sequence ID" value="CAB3221873.1"/>
    <property type="molecule type" value="Genomic_DNA"/>
</dbReference>
<sequence>MDFPEPGGKNFLPNPFSRPPLTPFPQRAPAPPRGGSPKTPQKENWGKIWVFRDVFQFPAVRPTPRTLLAVGPPPISPWGPWTPKPPGETPAKGVSAPLILGPAFARRPTTRLPPLLGTRPNWETRRGPWPPKREIPLRVIGIPFHFGQKPPNPRLPQPGGSPGPGKIVPEPTLIPPAPEKGSTKLLEPPGAPVPKGFPGVGAGARAVQPGGPSPGSPTAPFPFSPNPRRGQGFPLPSPTPQQPLSFNPNPGVTRGPDKWGRDQGEIYVEDVKDW</sequence>
<evidence type="ECO:0000313" key="3">
    <source>
        <dbReference type="Proteomes" id="UP000494106"/>
    </source>
</evidence>
<name>A0A8S0YQY8_ARCPL</name>
<feature type="region of interest" description="Disordered" evidence="1">
    <location>
        <begin position="109"/>
        <end position="129"/>
    </location>
</feature>
<reference evidence="2 3" key="1">
    <citation type="submission" date="2020-04" db="EMBL/GenBank/DDBJ databases">
        <authorList>
            <person name="Wallbank WR R."/>
            <person name="Pardo Diaz C."/>
            <person name="Kozak K."/>
            <person name="Martin S."/>
            <person name="Jiggins C."/>
            <person name="Moest M."/>
            <person name="Warren A I."/>
            <person name="Byers J.R.P. K."/>
            <person name="Montejo-Kovacevich G."/>
            <person name="Yen C E."/>
        </authorList>
    </citation>
    <scope>NUCLEOTIDE SEQUENCE [LARGE SCALE GENOMIC DNA]</scope>
</reference>